<evidence type="ECO:0000256" key="3">
    <source>
        <dbReference type="ARBA" id="ARBA00023235"/>
    </source>
</evidence>
<dbReference type="InterPro" id="IPR020103">
    <property type="entry name" value="PsdUridine_synth_cat_dom_sf"/>
</dbReference>
<dbReference type="InterPro" id="IPR020094">
    <property type="entry name" value="TruA/RsuA/RluB/E/F_N"/>
</dbReference>
<dbReference type="GO" id="GO:0160147">
    <property type="term" value="F:tRNA pseudouridine(38-40) synthase activity"/>
    <property type="evidence" value="ECO:0007669"/>
    <property type="project" value="UniProtKB-EC"/>
</dbReference>
<dbReference type="GO" id="GO:0016829">
    <property type="term" value="F:lyase activity"/>
    <property type="evidence" value="ECO:0007669"/>
    <property type="project" value="UniProtKB-KW"/>
</dbReference>
<dbReference type="PIRSF" id="PIRSF001430">
    <property type="entry name" value="tRNA_psdUrid_synth"/>
    <property type="match status" value="1"/>
</dbReference>
<sequence length="241" mass="28714">MQRIKLKIAYDGSKYRGFQSQKSHSNTIINTLQKALKSLGIFETPIGSGRTDKGVHANNQILHLDIPNYWVDRLEKLKDQLNNKLYYIHIKKISLTNNSFHARYHAKKRAYRYIISSKENVFQNNYIHYQKNLNFSKIKEAIPYLLGEHDFEYFRKTGSDEKSTIRIIYDINFYKYKNYFIFKIQGNGFLRSQIRIIIGFLIQISQEKLTNHDLEEQLKKKINIYNKPISATGLYLHRIYY</sequence>
<dbReference type="PANTHER" id="PTHR11142:SF0">
    <property type="entry name" value="TRNA PSEUDOURIDINE SYNTHASE-LIKE 1"/>
    <property type="match status" value="1"/>
</dbReference>
<gene>
    <name evidence="4" type="primary">truA</name>
    <name evidence="9" type="ORF">HELGO_WM16512</name>
</gene>
<comment type="caution">
    <text evidence="4">Lacks conserved residue(s) required for the propagation of feature annotation.</text>
</comment>
<dbReference type="AlphaFoldDB" id="A0A6S6SR00"/>
<dbReference type="GO" id="GO:0031119">
    <property type="term" value="P:tRNA pseudouridine synthesis"/>
    <property type="evidence" value="ECO:0007669"/>
    <property type="project" value="UniProtKB-UniRule"/>
</dbReference>
<evidence type="ECO:0000313" key="9">
    <source>
        <dbReference type="EMBL" id="CAA6808633.1"/>
    </source>
</evidence>
<feature type="active site" description="Nucleophile" evidence="4 5">
    <location>
        <position position="52"/>
    </location>
</feature>
<evidence type="ECO:0000256" key="2">
    <source>
        <dbReference type="ARBA" id="ARBA00022694"/>
    </source>
</evidence>
<dbReference type="InterPro" id="IPR020097">
    <property type="entry name" value="PsdUridine_synth_TruA_a/b_dom"/>
</dbReference>
<reference evidence="9" key="1">
    <citation type="submission" date="2020-01" db="EMBL/GenBank/DDBJ databases">
        <authorList>
            <person name="Meier V. D."/>
            <person name="Meier V D."/>
        </authorList>
    </citation>
    <scope>NUCLEOTIDE SEQUENCE</scope>
    <source>
        <strain evidence="9">HLG_WM_MAG_12</strain>
    </source>
</reference>
<protein>
    <recommendedName>
        <fullName evidence="4">tRNA pseudouridine synthase A</fullName>
        <ecNumber evidence="4">5.4.99.12</ecNumber>
    </recommendedName>
    <alternativeName>
        <fullName evidence="4">tRNA pseudouridine(38-40) synthase</fullName>
    </alternativeName>
    <alternativeName>
        <fullName evidence="4">tRNA pseudouridylate synthase I</fullName>
    </alternativeName>
    <alternativeName>
        <fullName evidence="4">tRNA-uridine isomerase I</fullName>
    </alternativeName>
</protein>
<comment type="catalytic activity">
    <reaction evidence="4 7">
        <text>uridine(38/39/40) in tRNA = pseudouridine(38/39/40) in tRNA</text>
        <dbReference type="Rhea" id="RHEA:22376"/>
        <dbReference type="Rhea" id="RHEA-COMP:10085"/>
        <dbReference type="Rhea" id="RHEA-COMP:10087"/>
        <dbReference type="ChEBI" id="CHEBI:65314"/>
        <dbReference type="ChEBI" id="CHEBI:65315"/>
        <dbReference type="EC" id="5.4.99.12"/>
    </reaction>
</comment>
<evidence type="ECO:0000256" key="1">
    <source>
        <dbReference type="ARBA" id="ARBA00009375"/>
    </source>
</evidence>
<feature type="binding site" evidence="4 6">
    <location>
        <position position="111"/>
    </location>
    <ligand>
        <name>substrate</name>
    </ligand>
</feature>
<comment type="similarity">
    <text evidence="1 4 7">Belongs to the tRNA pseudouridine synthase TruA family.</text>
</comment>
<name>A0A6S6SR00_9BACT</name>
<dbReference type="Gene3D" id="3.30.70.660">
    <property type="entry name" value="Pseudouridine synthase I, catalytic domain, C-terminal subdomain"/>
    <property type="match status" value="1"/>
</dbReference>
<dbReference type="Gene3D" id="3.30.70.580">
    <property type="entry name" value="Pseudouridine synthase I, catalytic domain, N-terminal subdomain"/>
    <property type="match status" value="1"/>
</dbReference>
<proteinExistence type="inferred from homology"/>
<comment type="function">
    <text evidence="4">Formation of pseudouridine at positions 38, 39 and 40 in the anticodon stem and loop of transfer RNAs.</text>
</comment>
<keyword evidence="2 4" id="KW-0819">tRNA processing</keyword>
<dbReference type="HAMAP" id="MF_00171">
    <property type="entry name" value="TruA"/>
    <property type="match status" value="1"/>
</dbReference>
<organism evidence="9">
    <name type="scientific">uncultured Campylobacterales bacterium</name>
    <dbReference type="NCBI Taxonomy" id="352960"/>
    <lineage>
        <taxon>Bacteria</taxon>
        <taxon>Pseudomonadati</taxon>
        <taxon>Campylobacterota</taxon>
        <taxon>Epsilonproteobacteria</taxon>
        <taxon>Campylobacterales</taxon>
        <taxon>environmental samples</taxon>
    </lineage>
</organism>
<dbReference type="PANTHER" id="PTHR11142">
    <property type="entry name" value="PSEUDOURIDYLATE SYNTHASE"/>
    <property type="match status" value="1"/>
</dbReference>
<dbReference type="Pfam" id="PF01416">
    <property type="entry name" value="PseudoU_synth_1"/>
    <property type="match status" value="1"/>
</dbReference>
<keyword evidence="9" id="KW-0456">Lyase</keyword>
<dbReference type="NCBIfam" id="TIGR00071">
    <property type="entry name" value="hisT_truA"/>
    <property type="match status" value="1"/>
</dbReference>
<dbReference type="SUPFAM" id="SSF55120">
    <property type="entry name" value="Pseudouridine synthase"/>
    <property type="match status" value="1"/>
</dbReference>
<feature type="domain" description="Pseudouridine synthase I TruA alpha/beta" evidence="8">
    <location>
        <begin position="141"/>
        <end position="241"/>
    </location>
</feature>
<evidence type="ECO:0000256" key="7">
    <source>
        <dbReference type="RuleBase" id="RU003792"/>
    </source>
</evidence>
<dbReference type="CDD" id="cd02570">
    <property type="entry name" value="PseudoU_synth_EcTruA"/>
    <property type="match status" value="1"/>
</dbReference>
<comment type="subunit">
    <text evidence="4">Homodimer.</text>
</comment>
<evidence type="ECO:0000256" key="4">
    <source>
        <dbReference type="HAMAP-Rule" id="MF_00171"/>
    </source>
</evidence>
<dbReference type="EMBL" id="CACVAW010000033">
    <property type="protein sequence ID" value="CAA6808633.1"/>
    <property type="molecule type" value="Genomic_DNA"/>
</dbReference>
<dbReference type="GO" id="GO:0003723">
    <property type="term" value="F:RNA binding"/>
    <property type="evidence" value="ECO:0007669"/>
    <property type="project" value="InterPro"/>
</dbReference>
<dbReference type="InterPro" id="IPR001406">
    <property type="entry name" value="PsdUridine_synth_TruA"/>
</dbReference>
<evidence type="ECO:0000256" key="6">
    <source>
        <dbReference type="PIRSR" id="PIRSR001430-2"/>
    </source>
</evidence>
<evidence type="ECO:0000256" key="5">
    <source>
        <dbReference type="PIRSR" id="PIRSR001430-1"/>
    </source>
</evidence>
<dbReference type="InterPro" id="IPR020095">
    <property type="entry name" value="PsdUridine_synth_TruA_C"/>
</dbReference>
<dbReference type="EC" id="5.4.99.12" evidence="4"/>
<evidence type="ECO:0000259" key="8">
    <source>
        <dbReference type="Pfam" id="PF01416"/>
    </source>
</evidence>
<keyword evidence="3 4" id="KW-0413">Isomerase</keyword>
<accession>A0A6S6SR00</accession>